<feature type="transmembrane region" description="Helical" evidence="1">
    <location>
        <begin position="9"/>
        <end position="27"/>
    </location>
</feature>
<protein>
    <submittedName>
        <fullName evidence="2">Uncharacterized protein</fullName>
    </submittedName>
</protein>
<dbReference type="AlphaFoldDB" id="A0A1L7U7V4"/>
<keyword evidence="1" id="KW-0812">Transmembrane</keyword>
<accession>A0A1L7U7V4</accession>
<evidence type="ECO:0000313" key="2">
    <source>
        <dbReference type="EMBL" id="CVL06828.1"/>
    </source>
</evidence>
<name>A0A1L7U7V4_FUSMA</name>
<dbReference type="VEuPathDB" id="FungiDB:FMAN_11924"/>
<feature type="transmembrane region" description="Helical" evidence="1">
    <location>
        <begin position="113"/>
        <end position="131"/>
    </location>
</feature>
<feature type="transmembrane region" description="Helical" evidence="1">
    <location>
        <begin position="80"/>
        <end position="101"/>
    </location>
</feature>
<keyword evidence="1" id="KW-1133">Transmembrane helix</keyword>
<keyword evidence="1" id="KW-0472">Membrane</keyword>
<keyword evidence="3" id="KW-1185">Reference proteome</keyword>
<feature type="transmembrane region" description="Helical" evidence="1">
    <location>
        <begin position="166"/>
        <end position="184"/>
    </location>
</feature>
<dbReference type="EMBL" id="FCQH01000018">
    <property type="protein sequence ID" value="CVL06828.1"/>
    <property type="molecule type" value="Genomic_DNA"/>
</dbReference>
<dbReference type="GeneID" id="65091174"/>
<comment type="caution">
    <text evidence="2">The sequence shown here is derived from an EMBL/GenBank/DDBJ whole genome shotgun (WGS) entry which is preliminary data.</text>
</comment>
<reference evidence="3" key="1">
    <citation type="journal article" date="2016" name="Genome Biol. Evol.">
        <title>Comparative 'omics' of the Fusarium fujikuroi species complex highlights differences in genetic potential and metabolite synthesis.</title>
        <authorList>
            <person name="Niehaus E.-M."/>
            <person name="Muensterkoetter M."/>
            <person name="Proctor R.H."/>
            <person name="Brown D.W."/>
            <person name="Sharon A."/>
            <person name="Idan Y."/>
            <person name="Oren-Young L."/>
            <person name="Sieber C.M."/>
            <person name="Novak O."/>
            <person name="Pencik A."/>
            <person name="Tarkowska D."/>
            <person name="Hromadova K."/>
            <person name="Freeman S."/>
            <person name="Maymon M."/>
            <person name="Elazar M."/>
            <person name="Youssef S.A."/>
            <person name="El-Shabrawy E.S.M."/>
            <person name="Shalaby A.B.A."/>
            <person name="Houterman P."/>
            <person name="Brock N.L."/>
            <person name="Burkhardt I."/>
            <person name="Tsavkelova E.A."/>
            <person name="Dickschat J.S."/>
            <person name="Galuszka P."/>
            <person name="Gueldener U."/>
            <person name="Tudzynski B."/>
        </authorList>
    </citation>
    <scope>NUCLEOTIDE SEQUENCE [LARGE SCALE GENOMIC DNA]</scope>
    <source>
        <strain evidence="3">MRC7560</strain>
    </source>
</reference>
<evidence type="ECO:0000256" key="1">
    <source>
        <dbReference type="SAM" id="Phobius"/>
    </source>
</evidence>
<evidence type="ECO:0000313" key="3">
    <source>
        <dbReference type="Proteomes" id="UP000184255"/>
    </source>
</evidence>
<sequence>MASKTSRQIMWLLISIIILSSLFGFLLPTKLLRLVPVISSIVSLQFAYDEYAFLSCWTIPQYRSQANELLPLWFTNWGPWGTKVVFGSFTLSLASGFANTVTSWNVTGARSVVVSYLAGTLFAAGHLLIFGPKAIDLLAKIRRNDANASSTASLELWLEMHLTRSLVVDLPAVVCFIIGFLLATESVI</sequence>
<gene>
    <name evidence="2" type="ORF">FMAN_11924</name>
</gene>
<dbReference type="Proteomes" id="UP000184255">
    <property type="component" value="Unassembled WGS sequence"/>
</dbReference>
<dbReference type="RefSeq" id="XP_041690109.1">
    <property type="nucleotide sequence ID" value="XM_041824650.1"/>
</dbReference>
<proteinExistence type="predicted"/>
<organism evidence="2 3">
    <name type="scientific">Fusarium mangiferae</name>
    <name type="common">Mango malformation disease fungus</name>
    <dbReference type="NCBI Taxonomy" id="192010"/>
    <lineage>
        <taxon>Eukaryota</taxon>
        <taxon>Fungi</taxon>
        <taxon>Dikarya</taxon>
        <taxon>Ascomycota</taxon>
        <taxon>Pezizomycotina</taxon>
        <taxon>Sordariomycetes</taxon>
        <taxon>Hypocreomycetidae</taxon>
        <taxon>Hypocreales</taxon>
        <taxon>Nectriaceae</taxon>
        <taxon>Fusarium</taxon>
        <taxon>Fusarium fujikuroi species complex</taxon>
    </lineage>
</organism>